<accession>A0A4Q0XHD7</accession>
<dbReference type="NCBIfam" id="NF003816">
    <property type="entry name" value="PRK05406.1-5"/>
    <property type="match status" value="1"/>
</dbReference>
<name>A0A4Q0XHD7_9FLAO</name>
<dbReference type="Gene3D" id="3.20.20.370">
    <property type="entry name" value="Glycoside hydrolase/deacetylase"/>
    <property type="match status" value="1"/>
</dbReference>
<comment type="caution">
    <text evidence="1">The sequence shown here is derived from an EMBL/GenBank/DDBJ whole genome shotgun (WGS) entry which is preliminary data.</text>
</comment>
<dbReference type="InterPro" id="IPR005501">
    <property type="entry name" value="LamB/YcsF/PxpA-like"/>
</dbReference>
<dbReference type="Proteomes" id="UP000289792">
    <property type="component" value="Unassembled WGS sequence"/>
</dbReference>
<evidence type="ECO:0000313" key="1">
    <source>
        <dbReference type="EMBL" id="RXJ50287.1"/>
    </source>
</evidence>
<evidence type="ECO:0000313" key="2">
    <source>
        <dbReference type="Proteomes" id="UP000289792"/>
    </source>
</evidence>
<keyword evidence="1" id="KW-0378">Hydrolase</keyword>
<gene>
    <name evidence="1" type="primary">pxpA</name>
    <name evidence="1" type="ORF">ESZ48_09935</name>
</gene>
<dbReference type="OrthoDB" id="9773478at2"/>
<dbReference type="CDD" id="cd10801">
    <property type="entry name" value="LamB_YcsF_like_1"/>
    <property type="match status" value="1"/>
</dbReference>
<dbReference type="PANTHER" id="PTHR30292:SF0">
    <property type="entry name" value="5-OXOPROLINASE SUBUNIT A"/>
    <property type="match status" value="1"/>
</dbReference>
<organism evidence="1 2">
    <name type="scientific">Gelidibacter gilvus</name>
    <dbReference type="NCBI Taxonomy" id="59602"/>
    <lineage>
        <taxon>Bacteria</taxon>
        <taxon>Pseudomonadati</taxon>
        <taxon>Bacteroidota</taxon>
        <taxon>Flavobacteriia</taxon>
        <taxon>Flavobacteriales</taxon>
        <taxon>Flavobacteriaceae</taxon>
        <taxon>Gelidibacter</taxon>
    </lineage>
</organism>
<dbReference type="EC" id="3.5.2.9" evidence="1"/>
<dbReference type="NCBIfam" id="NF003814">
    <property type="entry name" value="PRK05406.1-3"/>
    <property type="match status" value="1"/>
</dbReference>
<protein>
    <submittedName>
        <fullName evidence="1">5-oxoprolinase subunit PxpA</fullName>
        <ecNumber evidence="1">3.5.2.9</ecNumber>
    </submittedName>
</protein>
<dbReference type="EMBL" id="SDDZ01000004">
    <property type="protein sequence ID" value="RXJ50287.1"/>
    <property type="molecule type" value="Genomic_DNA"/>
</dbReference>
<dbReference type="SUPFAM" id="SSF88713">
    <property type="entry name" value="Glycoside hydrolase/deacetylase"/>
    <property type="match status" value="1"/>
</dbReference>
<reference evidence="1 2" key="1">
    <citation type="submission" date="2019-01" db="EMBL/GenBank/DDBJ databases">
        <title>Genome sequence of the Antarctic species Gelidibacter gilvus ACAM 158(T).</title>
        <authorList>
            <person name="Bowman J.P."/>
        </authorList>
    </citation>
    <scope>NUCLEOTIDE SEQUENCE [LARGE SCALE GENOMIC DNA]</scope>
    <source>
        <strain evidence="1 2">IC158</strain>
    </source>
</reference>
<keyword evidence="2" id="KW-1185">Reference proteome</keyword>
<dbReference type="AlphaFoldDB" id="A0A4Q0XHD7"/>
<dbReference type="RefSeq" id="WP_129017257.1">
    <property type="nucleotide sequence ID" value="NZ_SDDZ01000004.1"/>
</dbReference>
<proteinExistence type="predicted"/>
<dbReference type="PANTHER" id="PTHR30292">
    <property type="entry name" value="UNCHARACTERIZED PROTEIN YBGL-RELATED"/>
    <property type="match status" value="1"/>
</dbReference>
<sequence>MSKENLITSIDINADVGEGLNNEAQLMPFLSSCNIACGGHAGNEKTMTSVVKLAKQHKVKIGAHPSFPDKENFGRLQMDISLEDLLTSLKAQVNDLIKVLKTENAVLHHIKPHGALYNLANTDKTYAEVVVLLMKDYDKSVKLYAPYGSIIAKMAERNGITVLYEVFADRNYNDDLTLVSRSQPNALIEDGAELTEHVLYMLQHQKVKTINGSDKDIKADTICIHGDHPQAEQHLQILTAELIKKGIQIL</sequence>
<dbReference type="InterPro" id="IPR011330">
    <property type="entry name" value="Glyco_hydro/deAcase_b/a-brl"/>
</dbReference>
<dbReference type="Pfam" id="PF03746">
    <property type="entry name" value="LamB_YcsF"/>
    <property type="match status" value="1"/>
</dbReference>
<dbReference type="GO" id="GO:0017168">
    <property type="term" value="F:5-oxoprolinase (ATP-hydrolyzing) activity"/>
    <property type="evidence" value="ECO:0007669"/>
    <property type="project" value="UniProtKB-EC"/>
</dbReference>
<dbReference type="GO" id="GO:0005975">
    <property type="term" value="P:carbohydrate metabolic process"/>
    <property type="evidence" value="ECO:0007669"/>
    <property type="project" value="InterPro"/>
</dbReference>